<dbReference type="AlphaFoldDB" id="A0A2R6XF32"/>
<accession>A0A2R6XF32</accession>
<gene>
    <name evidence="1" type="ORF">MARPO_0019s0117</name>
</gene>
<reference evidence="2" key="1">
    <citation type="journal article" date="2017" name="Cell">
        <title>Insights into land plant evolution garnered from the Marchantia polymorpha genome.</title>
        <authorList>
            <person name="Bowman J.L."/>
            <person name="Kohchi T."/>
            <person name="Yamato K.T."/>
            <person name="Jenkins J."/>
            <person name="Shu S."/>
            <person name="Ishizaki K."/>
            <person name="Yamaoka S."/>
            <person name="Nishihama R."/>
            <person name="Nakamura Y."/>
            <person name="Berger F."/>
            <person name="Adam C."/>
            <person name="Aki S.S."/>
            <person name="Althoff F."/>
            <person name="Araki T."/>
            <person name="Arteaga-Vazquez M.A."/>
            <person name="Balasubrmanian S."/>
            <person name="Barry K."/>
            <person name="Bauer D."/>
            <person name="Boehm C.R."/>
            <person name="Briginshaw L."/>
            <person name="Caballero-Perez J."/>
            <person name="Catarino B."/>
            <person name="Chen F."/>
            <person name="Chiyoda S."/>
            <person name="Chovatia M."/>
            <person name="Davies K.M."/>
            <person name="Delmans M."/>
            <person name="Demura T."/>
            <person name="Dierschke T."/>
            <person name="Dolan L."/>
            <person name="Dorantes-Acosta A.E."/>
            <person name="Eklund D.M."/>
            <person name="Florent S.N."/>
            <person name="Flores-Sandoval E."/>
            <person name="Fujiyama A."/>
            <person name="Fukuzawa H."/>
            <person name="Galik B."/>
            <person name="Grimanelli D."/>
            <person name="Grimwood J."/>
            <person name="Grossniklaus U."/>
            <person name="Hamada T."/>
            <person name="Haseloff J."/>
            <person name="Hetherington A.J."/>
            <person name="Higo A."/>
            <person name="Hirakawa Y."/>
            <person name="Hundley H.N."/>
            <person name="Ikeda Y."/>
            <person name="Inoue K."/>
            <person name="Inoue S.I."/>
            <person name="Ishida S."/>
            <person name="Jia Q."/>
            <person name="Kakita M."/>
            <person name="Kanazawa T."/>
            <person name="Kawai Y."/>
            <person name="Kawashima T."/>
            <person name="Kennedy M."/>
            <person name="Kinose K."/>
            <person name="Kinoshita T."/>
            <person name="Kohara Y."/>
            <person name="Koide E."/>
            <person name="Komatsu K."/>
            <person name="Kopischke S."/>
            <person name="Kubo M."/>
            <person name="Kyozuka J."/>
            <person name="Lagercrantz U."/>
            <person name="Lin S.S."/>
            <person name="Lindquist E."/>
            <person name="Lipzen A.M."/>
            <person name="Lu C.W."/>
            <person name="De Luna E."/>
            <person name="Martienssen R.A."/>
            <person name="Minamino N."/>
            <person name="Mizutani M."/>
            <person name="Mizutani M."/>
            <person name="Mochizuki N."/>
            <person name="Monte I."/>
            <person name="Mosher R."/>
            <person name="Nagasaki H."/>
            <person name="Nakagami H."/>
            <person name="Naramoto S."/>
            <person name="Nishitani K."/>
            <person name="Ohtani M."/>
            <person name="Okamoto T."/>
            <person name="Okumura M."/>
            <person name="Phillips J."/>
            <person name="Pollak B."/>
            <person name="Reinders A."/>
            <person name="Rovekamp M."/>
            <person name="Sano R."/>
            <person name="Sawa S."/>
            <person name="Schmid M.W."/>
            <person name="Shirakawa M."/>
            <person name="Solano R."/>
            <person name="Spunde A."/>
            <person name="Suetsugu N."/>
            <person name="Sugano S."/>
            <person name="Sugiyama A."/>
            <person name="Sun R."/>
            <person name="Suzuki Y."/>
            <person name="Takenaka M."/>
            <person name="Takezawa D."/>
            <person name="Tomogane H."/>
            <person name="Tsuzuki M."/>
            <person name="Ueda T."/>
            <person name="Umeda M."/>
            <person name="Ward J.M."/>
            <person name="Watanabe Y."/>
            <person name="Yazaki K."/>
            <person name="Yokoyama R."/>
            <person name="Yoshitake Y."/>
            <person name="Yotsui I."/>
            <person name="Zachgo S."/>
            <person name="Schmutz J."/>
        </authorList>
    </citation>
    <scope>NUCLEOTIDE SEQUENCE [LARGE SCALE GENOMIC DNA]</scope>
    <source>
        <strain evidence="2">Tak-1</strain>
    </source>
</reference>
<evidence type="ECO:0000313" key="1">
    <source>
        <dbReference type="EMBL" id="PTQ44699.1"/>
    </source>
</evidence>
<sequence>MPIMSPNFNDGRLHTSQASLLKLPQNSFYEPLKESPNIAAARTLLFLRINKKSWRAALSFARELSIANLFFVYSDKALPASNR</sequence>
<evidence type="ECO:0000313" key="2">
    <source>
        <dbReference type="Proteomes" id="UP000244005"/>
    </source>
</evidence>
<proteinExistence type="predicted"/>
<dbReference type="Proteomes" id="UP000244005">
    <property type="component" value="Unassembled WGS sequence"/>
</dbReference>
<dbReference type="EMBL" id="KZ772691">
    <property type="protein sequence ID" value="PTQ44699.1"/>
    <property type="molecule type" value="Genomic_DNA"/>
</dbReference>
<keyword evidence="2" id="KW-1185">Reference proteome</keyword>
<name>A0A2R6XF32_MARPO</name>
<organism evidence="1 2">
    <name type="scientific">Marchantia polymorpha</name>
    <name type="common">Common liverwort</name>
    <name type="synonym">Marchantia aquatica</name>
    <dbReference type="NCBI Taxonomy" id="3197"/>
    <lineage>
        <taxon>Eukaryota</taxon>
        <taxon>Viridiplantae</taxon>
        <taxon>Streptophyta</taxon>
        <taxon>Embryophyta</taxon>
        <taxon>Marchantiophyta</taxon>
        <taxon>Marchantiopsida</taxon>
        <taxon>Marchantiidae</taxon>
        <taxon>Marchantiales</taxon>
        <taxon>Marchantiaceae</taxon>
        <taxon>Marchantia</taxon>
    </lineage>
</organism>
<protein>
    <submittedName>
        <fullName evidence="1">Uncharacterized protein</fullName>
    </submittedName>
</protein>